<dbReference type="Proteomes" id="UP000249016">
    <property type="component" value="Unassembled WGS sequence"/>
</dbReference>
<organism evidence="2 3">
    <name type="scientific">Spirosoma telluris</name>
    <dbReference type="NCBI Taxonomy" id="2183553"/>
    <lineage>
        <taxon>Bacteria</taxon>
        <taxon>Pseudomonadati</taxon>
        <taxon>Bacteroidota</taxon>
        <taxon>Cytophagia</taxon>
        <taxon>Cytophagales</taxon>
        <taxon>Cytophagaceae</taxon>
        <taxon>Spirosoma</taxon>
    </lineage>
</organism>
<sequence>MTIKSVIFYNSLLLGTSSFVAANKTRTIMNEYVFLIRFGMGKTLTPEQQTLNTENWGNLIQRWTEQGVFVGSSLITQPGFVVSGLERNVSQGFVADADFRMSSVIRVLAANLDDAVEMAKACPTLDYDATVEVREVQTRPVPVN</sequence>
<feature type="signal peptide" evidence="1">
    <location>
        <begin position="1"/>
        <end position="21"/>
    </location>
</feature>
<proteinExistence type="predicted"/>
<dbReference type="Gene3D" id="3.30.70.1060">
    <property type="entry name" value="Dimeric alpha+beta barrel"/>
    <property type="match status" value="1"/>
</dbReference>
<dbReference type="EMBL" id="QLII01000001">
    <property type="protein sequence ID" value="RAI77356.1"/>
    <property type="molecule type" value="Genomic_DNA"/>
</dbReference>
<evidence type="ECO:0008006" key="4">
    <source>
        <dbReference type="Google" id="ProtNLM"/>
    </source>
</evidence>
<keyword evidence="3" id="KW-1185">Reference proteome</keyword>
<gene>
    <name evidence="2" type="ORF">HMF3257_30060</name>
</gene>
<dbReference type="AlphaFoldDB" id="A0A327NTQ8"/>
<evidence type="ECO:0000313" key="2">
    <source>
        <dbReference type="EMBL" id="RAI77356.1"/>
    </source>
</evidence>
<dbReference type="InterPro" id="IPR011008">
    <property type="entry name" value="Dimeric_a/b-barrel"/>
</dbReference>
<comment type="caution">
    <text evidence="2">The sequence shown here is derived from an EMBL/GenBank/DDBJ whole genome shotgun (WGS) entry which is preliminary data.</text>
</comment>
<protein>
    <recommendedName>
        <fullName evidence="4">YCII-related domain-containing protein</fullName>
    </recommendedName>
</protein>
<name>A0A327NTQ8_9BACT</name>
<reference evidence="2 3" key="1">
    <citation type="submission" date="2018-06" db="EMBL/GenBank/DDBJ databases">
        <title>Spirosoma sp. HMF3257 Genome sequencing and assembly.</title>
        <authorList>
            <person name="Kang H."/>
            <person name="Cha I."/>
            <person name="Kim H."/>
            <person name="Kang J."/>
            <person name="Joh K."/>
        </authorList>
    </citation>
    <scope>NUCLEOTIDE SEQUENCE [LARGE SCALE GENOMIC DNA]</scope>
    <source>
        <strain evidence="2 3">HMF3257</strain>
    </source>
</reference>
<feature type="chain" id="PRO_5016398027" description="YCII-related domain-containing protein" evidence="1">
    <location>
        <begin position="22"/>
        <end position="144"/>
    </location>
</feature>
<accession>A0A327NTQ8</accession>
<evidence type="ECO:0000313" key="3">
    <source>
        <dbReference type="Proteomes" id="UP000249016"/>
    </source>
</evidence>
<dbReference type="SUPFAM" id="SSF54909">
    <property type="entry name" value="Dimeric alpha+beta barrel"/>
    <property type="match status" value="1"/>
</dbReference>
<evidence type="ECO:0000256" key="1">
    <source>
        <dbReference type="SAM" id="SignalP"/>
    </source>
</evidence>
<keyword evidence="1" id="KW-0732">Signal</keyword>